<evidence type="ECO:0000256" key="1">
    <source>
        <dbReference type="SAM" id="MobiDB-lite"/>
    </source>
</evidence>
<sequence>MTTDGAWKDWSKGQGKTKAKHGSLGGVRNPAGNPHGCAMIHHLVERENVHHDNNTPAPPTWCTSVKGAALLAGLIVGTLKPIPEH</sequence>
<dbReference type="EnsemblPlants" id="Pp3c15_17800V3.2">
    <property type="protein sequence ID" value="PAC:32927668.CDS.1"/>
    <property type="gene ID" value="Pp3c15_17800"/>
</dbReference>
<dbReference type="InParanoid" id="A0A2K1JDK0"/>
<dbReference type="EnsemblPlants" id="Pp3c15_17800V3.1">
    <property type="protein sequence ID" value="PAC:32927667.CDS.1"/>
    <property type="gene ID" value="Pp3c15_17800"/>
</dbReference>
<evidence type="ECO:0000313" key="3">
    <source>
        <dbReference type="EnsemblPlants" id="PAC:32927667.CDS.1"/>
    </source>
</evidence>
<proteinExistence type="predicted"/>
<dbReference type="AlphaFoldDB" id="A0A2K1JDK0"/>
<dbReference type="EMBL" id="ABEU02000015">
    <property type="protein sequence ID" value="PNR39603.1"/>
    <property type="molecule type" value="Genomic_DNA"/>
</dbReference>
<reference evidence="2 4" key="1">
    <citation type="journal article" date="2008" name="Science">
        <title>The Physcomitrella genome reveals evolutionary insights into the conquest of land by plants.</title>
        <authorList>
            <person name="Rensing S."/>
            <person name="Lang D."/>
            <person name="Zimmer A."/>
            <person name="Terry A."/>
            <person name="Salamov A."/>
            <person name="Shapiro H."/>
            <person name="Nishiyama T."/>
            <person name="Perroud P.-F."/>
            <person name="Lindquist E."/>
            <person name="Kamisugi Y."/>
            <person name="Tanahashi T."/>
            <person name="Sakakibara K."/>
            <person name="Fujita T."/>
            <person name="Oishi K."/>
            <person name="Shin-I T."/>
            <person name="Kuroki Y."/>
            <person name="Toyoda A."/>
            <person name="Suzuki Y."/>
            <person name="Hashimoto A."/>
            <person name="Yamaguchi K."/>
            <person name="Sugano A."/>
            <person name="Kohara Y."/>
            <person name="Fujiyama A."/>
            <person name="Anterola A."/>
            <person name="Aoki S."/>
            <person name="Ashton N."/>
            <person name="Barbazuk W.B."/>
            <person name="Barker E."/>
            <person name="Bennetzen J."/>
            <person name="Bezanilla M."/>
            <person name="Blankenship R."/>
            <person name="Cho S.H."/>
            <person name="Dutcher S."/>
            <person name="Estelle M."/>
            <person name="Fawcett J.A."/>
            <person name="Gundlach H."/>
            <person name="Hanada K."/>
            <person name="Heyl A."/>
            <person name="Hicks K.A."/>
            <person name="Hugh J."/>
            <person name="Lohr M."/>
            <person name="Mayer K."/>
            <person name="Melkozernov A."/>
            <person name="Murata T."/>
            <person name="Nelson D."/>
            <person name="Pils B."/>
            <person name="Prigge M."/>
            <person name="Reiss B."/>
            <person name="Renner T."/>
            <person name="Rombauts S."/>
            <person name="Rushton P."/>
            <person name="Sanderfoot A."/>
            <person name="Schween G."/>
            <person name="Shiu S.-H."/>
            <person name="Stueber K."/>
            <person name="Theodoulou F.L."/>
            <person name="Tu H."/>
            <person name="Van de Peer Y."/>
            <person name="Verrier P.J."/>
            <person name="Waters E."/>
            <person name="Wood A."/>
            <person name="Yang L."/>
            <person name="Cove D."/>
            <person name="Cuming A."/>
            <person name="Hasebe M."/>
            <person name="Lucas S."/>
            <person name="Mishler D.B."/>
            <person name="Reski R."/>
            <person name="Grigoriev I."/>
            <person name="Quatrano R.S."/>
            <person name="Boore J.L."/>
        </authorList>
    </citation>
    <scope>NUCLEOTIDE SEQUENCE [LARGE SCALE GENOMIC DNA]</scope>
    <source>
        <strain evidence="3 4">cv. Gransden 2004</strain>
    </source>
</reference>
<dbReference type="Gramene" id="Pp3c15_17800V3.2">
    <property type="protein sequence ID" value="PAC:32927668.CDS.1"/>
    <property type="gene ID" value="Pp3c15_17800"/>
</dbReference>
<keyword evidence="4" id="KW-1185">Reference proteome</keyword>
<reference evidence="2 4" key="2">
    <citation type="journal article" date="2018" name="Plant J.">
        <title>The Physcomitrella patens chromosome-scale assembly reveals moss genome structure and evolution.</title>
        <authorList>
            <person name="Lang D."/>
            <person name="Ullrich K.K."/>
            <person name="Murat F."/>
            <person name="Fuchs J."/>
            <person name="Jenkins J."/>
            <person name="Haas F.B."/>
            <person name="Piednoel M."/>
            <person name="Gundlach H."/>
            <person name="Van Bel M."/>
            <person name="Meyberg R."/>
            <person name="Vives C."/>
            <person name="Morata J."/>
            <person name="Symeonidi A."/>
            <person name="Hiss M."/>
            <person name="Muchero W."/>
            <person name="Kamisugi Y."/>
            <person name="Saleh O."/>
            <person name="Blanc G."/>
            <person name="Decker E.L."/>
            <person name="van Gessel N."/>
            <person name="Grimwood J."/>
            <person name="Hayes R.D."/>
            <person name="Graham S.W."/>
            <person name="Gunter L.E."/>
            <person name="McDaniel S.F."/>
            <person name="Hoernstein S.N.W."/>
            <person name="Larsson A."/>
            <person name="Li F.W."/>
            <person name="Perroud P.F."/>
            <person name="Phillips J."/>
            <person name="Ranjan P."/>
            <person name="Rokshar D.S."/>
            <person name="Rothfels C.J."/>
            <person name="Schneider L."/>
            <person name="Shu S."/>
            <person name="Stevenson D.W."/>
            <person name="Thummler F."/>
            <person name="Tillich M."/>
            <person name="Villarreal Aguilar J.C."/>
            <person name="Widiez T."/>
            <person name="Wong G.K."/>
            <person name="Wymore A."/>
            <person name="Zhang Y."/>
            <person name="Zimmer A.D."/>
            <person name="Quatrano R.S."/>
            <person name="Mayer K.F.X."/>
            <person name="Goodstein D."/>
            <person name="Casacuberta J.M."/>
            <person name="Vandepoele K."/>
            <person name="Reski R."/>
            <person name="Cuming A.C."/>
            <person name="Tuskan G.A."/>
            <person name="Maumus F."/>
            <person name="Salse J."/>
            <person name="Schmutz J."/>
            <person name="Rensing S.A."/>
        </authorList>
    </citation>
    <scope>NUCLEOTIDE SEQUENCE [LARGE SCALE GENOMIC DNA]</scope>
    <source>
        <strain evidence="3 4">cv. Gransden 2004</strain>
    </source>
</reference>
<dbReference type="Gramene" id="Pp3c15_17800V3.1">
    <property type="protein sequence ID" value="PAC:32927667.CDS.1"/>
    <property type="gene ID" value="Pp3c15_17800"/>
</dbReference>
<name>A0A2K1JDK0_PHYPA</name>
<organism evidence="2">
    <name type="scientific">Physcomitrium patens</name>
    <name type="common">Spreading-leaved earth moss</name>
    <name type="synonym">Physcomitrella patens</name>
    <dbReference type="NCBI Taxonomy" id="3218"/>
    <lineage>
        <taxon>Eukaryota</taxon>
        <taxon>Viridiplantae</taxon>
        <taxon>Streptophyta</taxon>
        <taxon>Embryophyta</taxon>
        <taxon>Bryophyta</taxon>
        <taxon>Bryophytina</taxon>
        <taxon>Bryopsida</taxon>
        <taxon>Funariidae</taxon>
        <taxon>Funariales</taxon>
        <taxon>Funariaceae</taxon>
        <taxon>Physcomitrium</taxon>
    </lineage>
</organism>
<accession>A0A2K1JDK0</accession>
<reference evidence="3" key="3">
    <citation type="submission" date="2020-12" db="UniProtKB">
        <authorList>
            <consortium name="EnsemblPlants"/>
        </authorList>
    </citation>
    <scope>IDENTIFICATION</scope>
</reference>
<feature type="region of interest" description="Disordered" evidence="1">
    <location>
        <begin position="1"/>
        <end position="33"/>
    </location>
</feature>
<evidence type="ECO:0000313" key="4">
    <source>
        <dbReference type="Proteomes" id="UP000006727"/>
    </source>
</evidence>
<feature type="compositionally biased region" description="Basic and acidic residues" evidence="1">
    <location>
        <begin position="1"/>
        <end position="11"/>
    </location>
</feature>
<gene>
    <name evidence="2" type="ORF">PHYPA_019882</name>
</gene>
<protein>
    <submittedName>
        <fullName evidence="2 3">Uncharacterized protein</fullName>
    </submittedName>
</protein>
<dbReference type="Proteomes" id="UP000006727">
    <property type="component" value="Chromosome 15"/>
</dbReference>
<evidence type="ECO:0000313" key="2">
    <source>
        <dbReference type="EMBL" id="PNR39603.1"/>
    </source>
</evidence>